<evidence type="ECO:0000256" key="3">
    <source>
        <dbReference type="ARBA" id="ARBA00022729"/>
    </source>
</evidence>
<evidence type="ECO:0000256" key="1">
    <source>
        <dbReference type="ARBA" id="ARBA00009175"/>
    </source>
</evidence>
<comment type="caution">
    <text evidence="5">The sequence shown here is derived from an EMBL/GenBank/DDBJ whole genome shotgun (WGS) entry which is preliminary data.</text>
</comment>
<feature type="binding site" evidence="4">
    <location>
        <position position="72"/>
    </location>
    <ligand>
        <name>molybdate</name>
        <dbReference type="ChEBI" id="CHEBI:36264"/>
    </ligand>
</feature>
<comment type="similarity">
    <text evidence="1">Belongs to the bacterial solute-binding protein ModA family.</text>
</comment>
<keyword evidence="6" id="KW-1185">Reference proteome</keyword>
<keyword evidence="4" id="KW-0500">Molybdenum</keyword>
<dbReference type="Proteomes" id="UP000295008">
    <property type="component" value="Unassembled WGS sequence"/>
</dbReference>
<dbReference type="PIRSF" id="PIRSF004846">
    <property type="entry name" value="ModA"/>
    <property type="match status" value="1"/>
</dbReference>
<protein>
    <submittedName>
        <fullName evidence="5">Molybdate transport system substrate-binding protein</fullName>
    </submittedName>
</protein>
<proteinExistence type="inferred from homology"/>
<dbReference type="Gene3D" id="3.40.190.10">
    <property type="entry name" value="Periplasmic binding protein-like II"/>
    <property type="match status" value="2"/>
</dbReference>
<dbReference type="InterPro" id="IPR050682">
    <property type="entry name" value="ModA/WtpA"/>
</dbReference>
<dbReference type="GO" id="GO:0030973">
    <property type="term" value="F:molybdate ion binding"/>
    <property type="evidence" value="ECO:0007669"/>
    <property type="project" value="TreeGrafter"/>
</dbReference>
<dbReference type="GO" id="GO:0046872">
    <property type="term" value="F:metal ion binding"/>
    <property type="evidence" value="ECO:0007669"/>
    <property type="project" value="UniProtKB-KW"/>
</dbReference>
<dbReference type="GO" id="GO:0015689">
    <property type="term" value="P:molybdate ion transport"/>
    <property type="evidence" value="ECO:0007669"/>
    <property type="project" value="InterPro"/>
</dbReference>
<keyword evidence="3" id="KW-0732">Signal</keyword>
<dbReference type="PANTHER" id="PTHR30632">
    <property type="entry name" value="MOLYBDATE-BINDING PERIPLASMIC PROTEIN"/>
    <property type="match status" value="1"/>
</dbReference>
<name>A0A4R1SAN1_HYDET</name>
<dbReference type="AlphaFoldDB" id="A0A4R1SAN1"/>
<accession>A0A4R1SAN1</accession>
<evidence type="ECO:0000256" key="2">
    <source>
        <dbReference type="ARBA" id="ARBA00022723"/>
    </source>
</evidence>
<reference evidence="5 6" key="1">
    <citation type="submission" date="2019-03" db="EMBL/GenBank/DDBJ databases">
        <title>Genomic Encyclopedia of Type Strains, Phase IV (KMG-IV): sequencing the most valuable type-strain genomes for metagenomic binning, comparative biology and taxonomic classification.</title>
        <authorList>
            <person name="Goeker M."/>
        </authorList>
    </citation>
    <scope>NUCLEOTIDE SEQUENCE [LARGE SCALE GENOMIC DNA]</scope>
    <source>
        <strain evidence="5 6">LX-B</strain>
    </source>
</reference>
<dbReference type="OrthoDB" id="9786399at2"/>
<dbReference type="InterPro" id="IPR005950">
    <property type="entry name" value="ModA"/>
</dbReference>
<sequence length="262" mass="27529">MMAVGKGEKRQGRVLLFGLLGALFLAATFQGATAQTSLLAYVGAGLKSPATELAQAYEKQSGVRVEMILNSSGALLGQLELCRKGDIYMPGGMPFVALAKKAGFIGEMVGPLAYHYPVIIVPKGNPAHISKVQDLARPGVRLILPDTESTALGKSALKIFANINLSAAIEKNVKAYVETGPKVPMTIMLGQGDAGIAEFSDAAKHSASLEMVDIDPAVNVVDEIPCALLTCSAQPAAAREFLRFMKANGAAVFAKHGFKTQL</sequence>
<gene>
    <name evidence="5" type="ORF">EDC14_1002290</name>
</gene>
<dbReference type="Pfam" id="PF13531">
    <property type="entry name" value="SBP_bac_11"/>
    <property type="match status" value="1"/>
</dbReference>
<keyword evidence="2 4" id="KW-0479">Metal-binding</keyword>
<evidence type="ECO:0000313" key="6">
    <source>
        <dbReference type="Proteomes" id="UP000295008"/>
    </source>
</evidence>
<evidence type="ECO:0000313" key="5">
    <source>
        <dbReference type="EMBL" id="TCL76531.1"/>
    </source>
</evidence>
<evidence type="ECO:0000256" key="4">
    <source>
        <dbReference type="PIRSR" id="PIRSR004846-1"/>
    </source>
</evidence>
<organism evidence="5 6">
    <name type="scientific">Hydrogenispora ethanolica</name>
    <dbReference type="NCBI Taxonomy" id="1082276"/>
    <lineage>
        <taxon>Bacteria</taxon>
        <taxon>Bacillati</taxon>
        <taxon>Bacillota</taxon>
        <taxon>Hydrogenispora</taxon>
    </lineage>
</organism>
<dbReference type="EMBL" id="SLUN01000002">
    <property type="protein sequence ID" value="TCL76531.1"/>
    <property type="molecule type" value="Genomic_DNA"/>
</dbReference>
<dbReference type="PANTHER" id="PTHR30632:SF0">
    <property type="entry name" value="SULFATE-BINDING PROTEIN"/>
    <property type="match status" value="1"/>
</dbReference>
<dbReference type="SUPFAM" id="SSF53850">
    <property type="entry name" value="Periplasmic binding protein-like II"/>
    <property type="match status" value="1"/>
</dbReference>